<dbReference type="WBParaSite" id="SBAD_0000985801-mRNA-1">
    <property type="protein sequence ID" value="SBAD_0000985801-mRNA-1"/>
    <property type="gene ID" value="SBAD_0000985801"/>
</dbReference>
<dbReference type="AlphaFoldDB" id="A0A183J0W2"/>
<sequence>MAPSPYADRQPTSANADSVRGGENCIFFIVEQRNEKRQSSRKRGIDVGPDLFCAVTVLNSARRRSTTVRRICRLLTRNSLISLTKFPKLTRSKRGDWQRNEWC</sequence>
<evidence type="ECO:0000313" key="3">
    <source>
        <dbReference type="WBParaSite" id="SBAD_0000985801-mRNA-1"/>
    </source>
</evidence>
<dbReference type="Proteomes" id="UP000270296">
    <property type="component" value="Unassembled WGS sequence"/>
</dbReference>
<reference evidence="3" key="1">
    <citation type="submission" date="2016-06" db="UniProtKB">
        <authorList>
            <consortium name="WormBaseParasite"/>
        </authorList>
    </citation>
    <scope>IDENTIFICATION</scope>
</reference>
<keyword evidence="2" id="KW-1185">Reference proteome</keyword>
<protein>
    <submittedName>
        <fullName evidence="1 3">Uncharacterized protein</fullName>
    </submittedName>
</protein>
<gene>
    <name evidence="1" type="ORF">SBAD_LOCUS9510</name>
</gene>
<evidence type="ECO:0000313" key="1">
    <source>
        <dbReference type="EMBL" id="VDP23563.1"/>
    </source>
</evidence>
<name>A0A183J0W2_9BILA</name>
<organism evidence="3">
    <name type="scientific">Soboliphyme baturini</name>
    <dbReference type="NCBI Taxonomy" id="241478"/>
    <lineage>
        <taxon>Eukaryota</taxon>
        <taxon>Metazoa</taxon>
        <taxon>Ecdysozoa</taxon>
        <taxon>Nematoda</taxon>
        <taxon>Enoplea</taxon>
        <taxon>Dorylaimia</taxon>
        <taxon>Dioctophymatida</taxon>
        <taxon>Dioctophymatoidea</taxon>
        <taxon>Soboliphymatidae</taxon>
        <taxon>Soboliphyme</taxon>
    </lineage>
</organism>
<evidence type="ECO:0000313" key="2">
    <source>
        <dbReference type="Proteomes" id="UP000270296"/>
    </source>
</evidence>
<reference evidence="1 2" key="2">
    <citation type="submission" date="2018-11" db="EMBL/GenBank/DDBJ databases">
        <authorList>
            <consortium name="Pathogen Informatics"/>
        </authorList>
    </citation>
    <scope>NUCLEOTIDE SEQUENCE [LARGE SCALE GENOMIC DNA]</scope>
</reference>
<dbReference type="EMBL" id="UZAM01012807">
    <property type="protein sequence ID" value="VDP23563.1"/>
    <property type="molecule type" value="Genomic_DNA"/>
</dbReference>
<accession>A0A183J0W2</accession>
<proteinExistence type="predicted"/>